<organism evidence="8 9">
    <name type="scientific">Candidatus Kryptonium thompsonii</name>
    <dbReference type="NCBI Taxonomy" id="1633631"/>
    <lineage>
        <taxon>Bacteria</taxon>
        <taxon>Pseudomonadati</taxon>
        <taxon>Candidatus Kryptoniota</taxon>
        <taxon>Candidatus Kryptonium</taxon>
    </lineage>
</organism>
<keyword evidence="4 6" id="KW-1133">Transmembrane helix</keyword>
<gene>
    <name evidence="8" type="ORF">JGI4_01123</name>
</gene>
<keyword evidence="2" id="KW-1003">Cell membrane</keyword>
<dbReference type="Gene3D" id="1.10.3730.20">
    <property type="match status" value="1"/>
</dbReference>
<feature type="transmembrane region" description="Helical" evidence="6">
    <location>
        <begin position="63"/>
        <end position="85"/>
    </location>
</feature>
<dbReference type="InterPro" id="IPR050638">
    <property type="entry name" value="AA-Vitamin_Transporters"/>
</dbReference>
<feature type="domain" description="EamA" evidence="7">
    <location>
        <begin position="148"/>
        <end position="283"/>
    </location>
</feature>
<feature type="transmembrane region" description="Helical" evidence="6">
    <location>
        <begin position="175"/>
        <end position="197"/>
    </location>
</feature>
<accession>A0A0S4N0Q0</accession>
<dbReference type="InterPro" id="IPR000620">
    <property type="entry name" value="EamA_dom"/>
</dbReference>
<evidence type="ECO:0000256" key="6">
    <source>
        <dbReference type="SAM" id="Phobius"/>
    </source>
</evidence>
<evidence type="ECO:0000256" key="1">
    <source>
        <dbReference type="ARBA" id="ARBA00004651"/>
    </source>
</evidence>
<evidence type="ECO:0000256" key="3">
    <source>
        <dbReference type="ARBA" id="ARBA00022692"/>
    </source>
</evidence>
<sequence>MVYFWLTIQTLIASLTHIIAKAVVKEISPLALTLLRSGIAGVGFWFIIHFSKYRRIRVESADRLRFFMLGILAVPLNQFAFIFGIKYTTPANASLIYAMTPIFALIFSAMFLKEKINFYKVLGVMLSFVGIGIVFAEHGISLNFEYLKGNIVIMFGAMFWALYSVLGKPMIIKYGALYVTGVAMIIGSLAYLPFGLYDFIVLDFNSISFASWLGVIYLGVGTSIFGYFLWYYAIGKIEASKVVIFTNGQPIMTAILGMIIFGNPITLPFLIGGTLVVIGVFLVQLG</sequence>
<feature type="domain" description="EamA" evidence="7">
    <location>
        <begin position="3"/>
        <end position="135"/>
    </location>
</feature>
<dbReference type="STRING" id="1633631.GCA_001442925_01122"/>
<evidence type="ECO:0000259" key="7">
    <source>
        <dbReference type="Pfam" id="PF00892"/>
    </source>
</evidence>
<dbReference type="PANTHER" id="PTHR32322">
    <property type="entry name" value="INNER MEMBRANE TRANSPORTER"/>
    <property type="match status" value="1"/>
</dbReference>
<dbReference type="GO" id="GO:0005886">
    <property type="term" value="C:plasma membrane"/>
    <property type="evidence" value="ECO:0007669"/>
    <property type="project" value="UniProtKB-SubCell"/>
</dbReference>
<dbReference type="EMBL" id="FAOP01000004">
    <property type="protein sequence ID" value="CUU04836.1"/>
    <property type="molecule type" value="Genomic_DNA"/>
</dbReference>
<evidence type="ECO:0000313" key="9">
    <source>
        <dbReference type="Proteomes" id="UP000182011"/>
    </source>
</evidence>
<evidence type="ECO:0000256" key="4">
    <source>
        <dbReference type="ARBA" id="ARBA00022989"/>
    </source>
</evidence>
<accession>A0A0P1LX96</accession>
<dbReference type="Pfam" id="PF00892">
    <property type="entry name" value="EamA"/>
    <property type="match status" value="2"/>
</dbReference>
<feature type="transmembrane region" description="Helical" evidence="6">
    <location>
        <begin position="209"/>
        <end position="230"/>
    </location>
</feature>
<feature type="transmembrane region" description="Helical" evidence="6">
    <location>
        <begin position="267"/>
        <end position="285"/>
    </location>
</feature>
<feature type="transmembrane region" description="Helical" evidence="6">
    <location>
        <begin position="119"/>
        <end position="140"/>
    </location>
</feature>
<evidence type="ECO:0000313" key="8">
    <source>
        <dbReference type="EMBL" id="CUU04836.1"/>
    </source>
</evidence>
<dbReference type="RefSeq" id="WP_176696236.1">
    <property type="nucleotide sequence ID" value="NZ_CZVS01000044.1"/>
</dbReference>
<name>A0A0P1M6J3_9BACT</name>
<feature type="transmembrane region" description="Helical" evidence="6">
    <location>
        <begin position="146"/>
        <end position="163"/>
    </location>
</feature>
<keyword evidence="3 6" id="KW-0812">Transmembrane</keyword>
<feature type="transmembrane region" description="Helical" evidence="6">
    <location>
        <begin position="91"/>
        <end position="112"/>
    </location>
</feature>
<comment type="subcellular location">
    <subcellularLocation>
        <location evidence="1">Cell membrane</location>
        <topology evidence="1">Multi-pass membrane protein</topology>
    </subcellularLocation>
</comment>
<accession>A0A0P1MW29</accession>
<reference evidence="8 9" key="1">
    <citation type="submission" date="2015-11" db="EMBL/GenBank/DDBJ databases">
        <authorList>
            <person name="Zhang Y."/>
            <person name="Guo Z."/>
        </authorList>
    </citation>
    <scope>NUCLEOTIDE SEQUENCE [LARGE SCALE GENOMIC DNA]</scope>
    <source>
        <strain evidence="8">JGI-4</strain>
    </source>
</reference>
<dbReference type="PANTHER" id="PTHR32322:SF18">
    <property type="entry name" value="S-ADENOSYLMETHIONINE_S-ADENOSYLHOMOCYSTEINE TRANSPORTER"/>
    <property type="match status" value="1"/>
</dbReference>
<proteinExistence type="predicted"/>
<protein>
    <submittedName>
        <fullName evidence="8">Threonine/homoserine efflux transporter RhtA</fullName>
    </submittedName>
</protein>
<dbReference type="InterPro" id="IPR037185">
    <property type="entry name" value="EmrE-like"/>
</dbReference>
<accession>A0A0P1P208</accession>
<keyword evidence="5 6" id="KW-0472">Membrane</keyword>
<dbReference type="SUPFAM" id="SSF103481">
    <property type="entry name" value="Multidrug resistance efflux transporter EmrE"/>
    <property type="match status" value="2"/>
</dbReference>
<evidence type="ECO:0000256" key="5">
    <source>
        <dbReference type="ARBA" id="ARBA00023136"/>
    </source>
</evidence>
<accession>A0A0P1L8T1</accession>
<feature type="transmembrane region" description="Helical" evidence="6">
    <location>
        <begin position="30"/>
        <end position="51"/>
    </location>
</feature>
<evidence type="ECO:0000256" key="2">
    <source>
        <dbReference type="ARBA" id="ARBA00022475"/>
    </source>
</evidence>
<dbReference type="AlphaFoldDB" id="A0A0P1M6J3"/>
<accession>A0A0P1NX64</accession>
<accession>A0A0P1M6J3</accession>
<dbReference type="Proteomes" id="UP000182011">
    <property type="component" value="Unassembled WGS sequence"/>
</dbReference>